<organism evidence="2 3">
    <name type="scientific">Phytophthora nicotianae P1976</name>
    <dbReference type="NCBI Taxonomy" id="1317066"/>
    <lineage>
        <taxon>Eukaryota</taxon>
        <taxon>Sar</taxon>
        <taxon>Stramenopiles</taxon>
        <taxon>Oomycota</taxon>
        <taxon>Peronosporomycetes</taxon>
        <taxon>Peronosporales</taxon>
        <taxon>Peronosporaceae</taxon>
        <taxon>Phytophthora</taxon>
    </lineage>
</organism>
<sequence length="541" mass="59947">MTTCRGVTKQGAPCPISFDLNTDSFCKYHTPHARQCLGISRTSGQRCKLKWDLDDSGYCVHHRSQASTPPTTAIPNACRGLTKRGTPCSVSWGLNLDGYCKYHAPNAAQCKGLARATGRRCKIKWGLDDRGYCQFHRRLDAPVSKQCEAVAAATGRRCTQTVGIDGDGFCTAHRMVTAELPMCQGMMPGSSEPCRYNAKIGYDYCCAAHDPQYATSYVAPSVFNDPGLRSSVEGDIVKLFRSRDLYHGDKLDLNTVGAVELDHILEKQCFAYAIQNLEFRDGDEEAQDMAFMLREEVVNELPNLCLTRATTNKIKGAAVSKFLDDSLTGHRGSTSFTDYLLAEKRDDTRLSRDVTRTIRSEMGSALQRCQRKLAEMGETPAFDALGAELQQLYVDMDLRTAYGGKTKPRVVKEEVKVDFEDKDDEYVLVDSASTDSWTVVDIKRTVKVEKRRPTLSVDAKPFVPRIGLSTPDSQKNVKAVAIPCKLEPDEITNFCFDSKANIAIKPANQEAASKVKATVEQQSSESTSEDVKKAENKAERR</sequence>
<dbReference type="AlphaFoldDB" id="A0A081AQ00"/>
<protein>
    <submittedName>
        <fullName evidence="2">Uncharacterized protein</fullName>
    </submittedName>
</protein>
<comment type="caution">
    <text evidence="2">The sequence shown here is derived from an EMBL/GenBank/DDBJ whole genome shotgun (WGS) entry which is preliminary data.</text>
</comment>
<reference evidence="2 3" key="1">
    <citation type="submission" date="2013-11" db="EMBL/GenBank/DDBJ databases">
        <title>The Genome Sequence of Phytophthora parasitica P1976.</title>
        <authorList>
            <consortium name="The Broad Institute Genomics Platform"/>
            <person name="Russ C."/>
            <person name="Tyler B."/>
            <person name="Panabieres F."/>
            <person name="Shan W."/>
            <person name="Tripathy S."/>
            <person name="Grunwald N."/>
            <person name="Machado M."/>
            <person name="Johnson C.S."/>
            <person name="Walker B."/>
            <person name="Young S."/>
            <person name="Zeng Q."/>
            <person name="Gargeya S."/>
            <person name="Fitzgerald M."/>
            <person name="Haas B."/>
            <person name="Abouelleil A."/>
            <person name="Allen A.W."/>
            <person name="Alvarado L."/>
            <person name="Arachchi H.M."/>
            <person name="Berlin A.M."/>
            <person name="Chapman S.B."/>
            <person name="Gainer-Dewar J."/>
            <person name="Goldberg J."/>
            <person name="Griggs A."/>
            <person name="Gujja S."/>
            <person name="Hansen M."/>
            <person name="Howarth C."/>
            <person name="Imamovic A."/>
            <person name="Ireland A."/>
            <person name="Larimer J."/>
            <person name="McCowan C."/>
            <person name="Murphy C."/>
            <person name="Pearson M."/>
            <person name="Poon T.W."/>
            <person name="Priest M."/>
            <person name="Roberts A."/>
            <person name="Saif S."/>
            <person name="Shea T."/>
            <person name="Sisk P."/>
            <person name="Sykes S."/>
            <person name="Wortman J."/>
            <person name="Nusbaum C."/>
            <person name="Birren B."/>
        </authorList>
    </citation>
    <scope>NUCLEOTIDE SEQUENCE [LARGE SCALE GENOMIC DNA]</scope>
    <source>
        <strain evidence="2 3">P1976</strain>
    </source>
</reference>
<dbReference type="OrthoDB" id="165089at2759"/>
<evidence type="ECO:0000313" key="3">
    <source>
        <dbReference type="Proteomes" id="UP000028582"/>
    </source>
</evidence>
<dbReference type="Proteomes" id="UP000028582">
    <property type="component" value="Unassembled WGS sequence"/>
</dbReference>
<evidence type="ECO:0000256" key="1">
    <source>
        <dbReference type="SAM" id="MobiDB-lite"/>
    </source>
</evidence>
<accession>A0A081AQ00</accession>
<feature type="region of interest" description="Disordered" evidence="1">
    <location>
        <begin position="509"/>
        <end position="541"/>
    </location>
</feature>
<evidence type="ECO:0000313" key="2">
    <source>
        <dbReference type="EMBL" id="ETO80961.1"/>
    </source>
</evidence>
<feature type="compositionally biased region" description="Basic and acidic residues" evidence="1">
    <location>
        <begin position="529"/>
        <end position="541"/>
    </location>
</feature>
<proteinExistence type="predicted"/>
<name>A0A081AQ00_PHYNI</name>
<dbReference type="EMBL" id="ANJA01000930">
    <property type="protein sequence ID" value="ETO80961.1"/>
    <property type="molecule type" value="Genomic_DNA"/>
</dbReference>
<gene>
    <name evidence="2" type="ORF">F444_04638</name>
</gene>